<evidence type="ECO:0000313" key="3">
    <source>
        <dbReference type="EMBL" id="RKN20418.1"/>
    </source>
</evidence>
<keyword evidence="1" id="KW-0812">Transmembrane</keyword>
<keyword evidence="1" id="KW-1133">Transmembrane helix</keyword>
<dbReference type="EMBL" id="RBDX01000012">
    <property type="protein sequence ID" value="RKN08063.1"/>
    <property type="molecule type" value="Genomic_DNA"/>
</dbReference>
<comment type="caution">
    <text evidence="2">The sequence shown here is derived from an EMBL/GenBank/DDBJ whole genome shotgun (WGS) entry which is preliminary data.</text>
</comment>
<protein>
    <submittedName>
        <fullName evidence="2">Uncharacterized protein</fullName>
    </submittedName>
</protein>
<evidence type="ECO:0000256" key="1">
    <source>
        <dbReference type="SAM" id="Phobius"/>
    </source>
</evidence>
<dbReference type="AlphaFoldDB" id="A0A3A9W6M8"/>
<dbReference type="Proteomes" id="UP000275024">
    <property type="component" value="Unassembled WGS sequence"/>
</dbReference>
<accession>A0A3A9W6M8</accession>
<keyword evidence="1" id="KW-0472">Membrane</keyword>
<keyword evidence="4" id="KW-1185">Reference proteome</keyword>
<sequence>MRRTTSGRPHRFEPARLVLGLVVLAIAGLHVLRASGEADVPLPVLFALLPLGLACTAAVAVVALTARRARRRAVERGRPRP</sequence>
<proteinExistence type="predicted"/>
<dbReference type="RefSeq" id="WP_120698159.1">
    <property type="nucleotide sequence ID" value="NZ_RBDX01000012.1"/>
</dbReference>
<dbReference type="Proteomes" id="UP000268652">
    <property type="component" value="Unassembled WGS sequence"/>
</dbReference>
<name>A0A3A9W6M8_9ACTN</name>
<evidence type="ECO:0000313" key="2">
    <source>
        <dbReference type="EMBL" id="RKN08063.1"/>
    </source>
</evidence>
<evidence type="ECO:0000313" key="5">
    <source>
        <dbReference type="Proteomes" id="UP000275024"/>
    </source>
</evidence>
<organism evidence="2 5">
    <name type="scientific">Streptomyces radicis</name>
    <dbReference type="NCBI Taxonomy" id="1750517"/>
    <lineage>
        <taxon>Bacteria</taxon>
        <taxon>Bacillati</taxon>
        <taxon>Actinomycetota</taxon>
        <taxon>Actinomycetes</taxon>
        <taxon>Kitasatosporales</taxon>
        <taxon>Streptomycetaceae</taxon>
        <taxon>Streptomyces</taxon>
    </lineage>
</organism>
<feature type="transmembrane region" description="Helical" evidence="1">
    <location>
        <begin position="44"/>
        <end position="66"/>
    </location>
</feature>
<evidence type="ECO:0000313" key="4">
    <source>
        <dbReference type="Proteomes" id="UP000268652"/>
    </source>
</evidence>
<dbReference type="EMBL" id="RBDY01000013">
    <property type="protein sequence ID" value="RKN20418.1"/>
    <property type="molecule type" value="Genomic_DNA"/>
</dbReference>
<gene>
    <name evidence="3" type="ORF">D7318_18055</name>
    <name evidence="2" type="ORF">D7319_16195</name>
</gene>
<reference evidence="4 5" key="1">
    <citation type="submission" date="2018-09" db="EMBL/GenBank/DDBJ databases">
        <title>Streptomyces sp. nov. DS1-2, an endophytic actinomycete isolated from roots of Dendrobium scabrilingue.</title>
        <authorList>
            <person name="Kuncharoen N."/>
            <person name="Kudo T."/>
            <person name="Ohkuma M."/>
            <person name="Yuki M."/>
            <person name="Tanasupawat S."/>
        </authorList>
    </citation>
    <scope>NUCLEOTIDE SEQUENCE [LARGE SCALE GENOMIC DNA]</scope>
    <source>
        <strain evidence="2 5">AZ1-7</strain>
        <strain evidence="3 4">DS1-2</strain>
    </source>
</reference>